<protein>
    <submittedName>
        <fullName evidence="6">RRM domain-containing protein</fullName>
    </submittedName>
</protein>
<dbReference type="GO" id="GO:0003723">
    <property type="term" value="F:RNA binding"/>
    <property type="evidence" value="ECO:0007669"/>
    <property type="project" value="UniProtKB-UniRule"/>
</dbReference>
<dbReference type="WBParaSite" id="PTRK_0001180200.1">
    <property type="protein sequence ID" value="PTRK_0001180200.1"/>
    <property type="gene ID" value="PTRK_0001180200"/>
</dbReference>
<keyword evidence="1 2" id="KW-0694">RNA-binding</keyword>
<proteinExistence type="predicted"/>
<dbReference type="CDD" id="cd00590">
    <property type="entry name" value="RRM_SF"/>
    <property type="match status" value="1"/>
</dbReference>
<dbReference type="AlphaFoldDB" id="A0A0N4ZTH3"/>
<dbReference type="GO" id="GO:0005634">
    <property type="term" value="C:nucleus"/>
    <property type="evidence" value="ECO:0007669"/>
    <property type="project" value="TreeGrafter"/>
</dbReference>
<dbReference type="PROSITE" id="PS50102">
    <property type="entry name" value="RRM"/>
    <property type="match status" value="1"/>
</dbReference>
<reference evidence="6" key="1">
    <citation type="submission" date="2017-02" db="UniProtKB">
        <authorList>
            <consortium name="WormBaseParasite"/>
        </authorList>
    </citation>
    <scope>IDENTIFICATION</scope>
</reference>
<name>A0A0N4ZTH3_PARTI</name>
<dbReference type="STRING" id="131310.A0A0N4ZTH3"/>
<dbReference type="InterPro" id="IPR000504">
    <property type="entry name" value="RRM_dom"/>
</dbReference>
<dbReference type="PROSITE" id="PS51391">
    <property type="entry name" value="CID"/>
    <property type="match status" value="1"/>
</dbReference>
<dbReference type="Pfam" id="PF00076">
    <property type="entry name" value="RRM_1"/>
    <property type="match status" value="1"/>
</dbReference>
<dbReference type="SUPFAM" id="SSF54928">
    <property type="entry name" value="RNA-binding domain, RBD"/>
    <property type="match status" value="1"/>
</dbReference>
<dbReference type="InterPro" id="IPR008942">
    <property type="entry name" value="ENTH_VHS"/>
</dbReference>
<keyword evidence="5" id="KW-1185">Reference proteome</keyword>
<dbReference type="PANTHER" id="PTHR23140:SF0">
    <property type="entry name" value="U2 SNRNP-ASSOCIATED SURP MOTIF-CONTAINING PROTEIN"/>
    <property type="match status" value="1"/>
</dbReference>
<evidence type="ECO:0000313" key="6">
    <source>
        <dbReference type="WBParaSite" id="PTRK_0001180200.1"/>
    </source>
</evidence>
<dbReference type="Pfam" id="PF04818">
    <property type="entry name" value="CID"/>
    <property type="match status" value="1"/>
</dbReference>
<dbReference type="SMART" id="SM00582">
    <property type="entry name" value="RPR"/>
    <property type="match status" value="1"/>
</dbReference>
<feature type="domain" description="CID" evidence="4">
    <location>
        <begin position="424"/>
        <end position="568"/>
    </location>
</feature>
<evidence type="ECO:0000256" key="1">
    <source>
        <dbReference type="ARBA" id="ARBA00022884"/>
    </source>
</evidence>
<feature type="domain" description="RRM" evidence="3">
    <location>
        <begin position="138"/>
        <end position="218"/>
    </location>
</feature>
<dbReference type="InterPro" id="IPR051485">
    <property type="entry name" value="SR-CTD_assoc_factor"/>
</dbReference>
<dbReference type="InterPro" id="IPR012677">
    <property type="entry name" value="Nucleotide-bd_a/b_plait_sf"/>
</dbReference>
<evidence type="ECO:0000259" key="3">
    <source>
        <dbReference type="PROSITE" id="PS50102"/>
    </source>
</evidence>
<evidence type="ECO:0000313" key="5">
    <source>
        <dbReference type="Proteomes" id="UP000038045"/>
    </source>
</evidence>
<sequence>MSLKRKRNRDDEEEELLAQQIQIANEEHANYKKPTMLFVRAGTVNGDVETTFNSRETITITDNSSDEVNCNTNDNTPNIQLKDKKQNSYIEIMKENNGFSKHFSGTLGSEGNPSKMSKAIIISRQNSSKNVPDEYTTSNLYVQCLPPSITEEKIKETFGTYGPLTHIRILDNQRTTFKGNKRYAFVQFASRKDAERALIGINGERFEDSTVKISFATKHTDSVIIHYPLPLLIHKYKHESRIPYSANILPNALKTFYDNGNNLKDDFSPGFDTERYKKNLKELVTNSFVPVQIPENSAYVTAIHQLIINCIETESDPKTFINEIHTLANNLKSSDKDKEFFDKLFTYGTVESNYFIWKAFSIMNGDTFDSWIPNAYPIFKNGPIWIPPNVNIKSFNEMPECFYHTAYNFNKKMSTKNCRENGILQEKDKEELIKLINSGSIENRSIINLLLYCGDHTNEAKEIFKCLLSFLSNSKNHIILKIWFLISDLVSNYKLKGNKKFIKYFHEFEENYEEIVNKIKLSIDTTGDAKEKEELRNRALKVVVSWQRNEIFDEKMLQSISNKFYGFSNKGIDSMTNSINESKTQQTLLIHKSNDAMWKEKFFHHFIKNVWGKKR</sequence>
<dbReference type="Gene3D" id="3.30.70.330">
    <property type="match status" value="1"/>
</dbReference>
<accession>A0A0N4ZTH3</accession>
<dbReference type="Proteomes" id="UP000038045">
    <property type="component" value="Unplaced"/>
</dbReference>
<dbReference type="SMART" id="SM00360">
    <property type="entry name" value="RRM"/>
    <property type="match status" value="1"/>
</dbReference>
<dbReference type="Gene3D" id="1.25.40.90">
    <property type="match status" value="1"/>
</dbReference>
<organism evidence="5 6">
    <name type="scientific">Parastrongyloides trichosuri</name>
    <name type="common">Possum-specific nematode worm</name>
    <dbReference type="NCBI Taxonomy" id="131310"/>
    <lineage>
        <taxon>Eukaryota</taxon>
        <taxon>Metazoa</taxon>
        <taxon>Ecdysozoa</taxon>
        <taxon>Nematoda</taxon>
        <taxon>Chromadorea</taxon>
        <taxon>Rhabditida</taxon>
        <taxon>Tylenchina</taxon>
        <taxon>Panagrolaimomorpha</taxon>
        <taxon>Strongyloidoidea</taxon>
        <taxon>Strongyloididae</taxon>
        <taxon>Parastrongyloides</taxon>
    </lineage>
</organism>
<dbReference type="InterPro" id="IPR035979">
    <property type="entry name" value="RBD_domain_sf"/>
</dbReference>
<dbReference type="PANTHER" id="PTHR23140">
    <property type="entry name" value="RNA PROCESSING PROTEIN LD23810P"/>
    <property type="match status" value="1"/>
</dbReference>
<dbReference type="InterPro" id="IPR006569">
    <property type="entry name" value="CID_dom"/>
</dbReference>
<evidence type="ECO:0000259" key="4">
    <source>
        <dbReference type="PROSITE" id="PS51391"/>
    </source>
</evidence>
<evidence type="ECO:0000256" key="2">
    <source>
        <dbReference type="PROSITE-ProRule" id="PRU00176"/>
    </source>
</evidence>